<proteinExistence type="predicted"/>
<organism evidence="2 3">
    <name type="scientific">Pristionchus mayeri</name>
    <dbReference type="NCBI Taxonomy" id="1317129"/>
    <lineage>
        <taxon>Eukaryota</taxon>
        <taxon>Metazoa</taxon>
        <taxon>Ecdysozoa</taxon>
        <taxon>Nematoda</taxon>
        <taxon>Chromadorea</taxon>
        <taxon>Rhabditida</taxon>
        <taxon>Rhabditina</taxon>
        <taxon>Diplogasteromorpha</taxon>
        <taxon>Diplogasteroidea</taxon>
        <taxon>Neodiplogasteridae</taxon>
        <taxon>Pristionchus</taxon>
    </lineage>
</organism>
<protein>
    <submittedName>
        <fullName evidence="2">Uncharacterized protein</fullName>
    </submittedName>
</protein>
<dbReference type="EMBL" id="BTRK01000002">
    <property type="protein sequence ID" value="GMR38360.1"/>
    <property type="molecule type" value="Genomic_DNA"/>
</dbReference>
<name>A0AAN5CBM8_9BILA</name>
<evidence type="ECO:0000313" key="2">
    <source>
        <dbReference type="EMBL" id="GMR38360.1"/>
    </source>
</evidence>
<feature type="compositionally biased region" description="Polar residues" evidence="1">
    <location>
        <begin position="41"/>
        <end position="71"/>
    </location>
</feature>
<sequence length="71" mass="7994">CGSSFYWLRLSSRDSTRLPLIIDWRPSPSTRFQAEFPMGPSSPSTSGIWATRTSTTRENLSPSTSTIWPRS</sequence>
<dbReference type="AlphaFoldDB" id="A0AAN5CBM8"/>
<feature type="region of interest" description="Disordered" evidence="1">
    <location>
        <begin position="32"/>
        <end position="71"/>
    </location>
</feature>
<reference evidence="3" key="1">
    <citation type="submission" date="2022-10" db="EMBL/GenBank/DDBJ databases">
        <title>Genome assembly of Pristionchus species.</title>
        <authorList>
            <person name="Yoshida K."/>
            <person name="Sommer R.J."/>
        </authorList>
    </citation>
    <scope>NUCLEOTIDE SEQUENCE [LARGE SCALE GENOMIC DNA]</scope>
    <source>
        <strain evidence="3">RS5460</strain>
    </source>
</reference>
<comment type="caution">
    <text evidence="2">The sequence shown here is derived from an EMBL/GenBank/DDBJ whole genome shotgun (WGS) entry which is preliminary data.</text>
</comment>
<evidence type="ECO:0000313" key="3">
    <source>
        <dbReference type="Proteomes" id="UP001328107"/>
    </source>
</evidence>
<accession>A0AAN5CBM8</accession>
<evidence type="ECO:0000256" key="1">
    <source>
        <dbReference type="SAM" id="MobiDB-lite"/>
    </source>
</evidence>
<dbReference type="Proteomes" id="UP001328107">
    <property type="component" value="Unassembled WGS sequence"/>
</dbReference>
<keyword evidence="3" id="KW-1185">Reference proteome</keyword>
<feature type="non-terminal residue" evidence="2">
    <location>
        <position position="71"/>
    </location>
</feature>
<gene>
    <name evidence="2" type="ORF">PMAYCL1PPCAC_08555</name>
</gene>
<feature type="non-terminal residue" evidence="2">
    <location>
        <position position="1"/>
    </location>
</feature>